<dbReference type="CDD" id="cd00071">
    <property type="entry name" value="GMPK"/>
    <property type="match status" value="1"/>
</dbReference>
<keyword evidence="9" id="KW-1185">Reference proteome</keyword>
<keyword evidence="6" id="KW-0067">ATP-binding</keyword>
<dbReference type="InterPro" id="IPR027417">
    <property type="entry name" value="P-loop_NTPase"/>
</dbReference>
<dbReference type="PROSITE" id="PS00856">
    <property type="entry name" value="GUANYLATE_KINASE_1"/>
    <property type="match status" value="1"/>
</dbReference>
<dbReference type="FunFam" id="3.30.63.10:FF:000002">
    <property type="entry name" value="Guanylate kinase 1"/>
    <property type="match status" value="1"/>
</dbReference>
<dbReference type="SMART" id="SM00072">
    <property type="entry name" value="GuKc"/>
    <property type="match status" value="1"/>
</dbReference>
<dbReference type="GO" id="GO:0005829">
    <property type="term" value="C:cytosol"/>
    <property type="evidence" value="ECO:0007669"/>
    <property type="project" value="TreeGrafter"/>
</dbReference>
<keyword evidence="3" id="KW-0808">Transferase</keyword>
<protein>
    <recommendedName>
        <fullName evidence="2">guanylate kinase</fullName>
        <ecNumber evidence="2">2.7.4.8</ecNumber>
    </recommendedName>
</protein>
<dbReference type="OrthoDB" id="6334211at2759"/>
<proteinExistence type="inferred from homology"/>
<dbReference type="PROSITE" id="PS50052">
    <property type="entry name" value="GUANYLATE_KINASE_2"/>
    <property type="match status" value="1"/>
</dbReference>
<evidence type="ECO:0000259" key="7">
    <source>
        <dbReference type="PROSITE" id="PS50052"/>
    </source>
</evidence>
<dbReference type="InterPro" id="IPR008144">
    <property type="entry name" value="Guanylate_kin-like_dom"/>
</dbReference>
<dbReference type="Proteomes" id="UP000639338">
    <property type="component" value="Unassembled WGS sequence"/>
</dbReference>
<evidence type="ECO:0000256" key="6">
    <source>
        <dbReference type="ARBA" id="ARBA00022840"/>
    </source>
</evidence>
<dbReference type="PANTHER" id="PTHR23117">
    <property type="entry name" value="GUANYLATE KINASE-RELATED"/>
    <property type="match status" value="1"/>
</dbReference>
<dbReference type="EC" id="2.7.4.8" evidence="2"/>
<dbReference type="Pfam" id="PF00625">
    <property type="entry name" value="Guanylate_kin"/>
    <property type="match status" value="1"/>
</dbReference>
<dbReference type="PANTHER" id="PTHR23117:SF13">
    <property type="entry name" value="GUANYLATE KINASE"/>
    <property type="match status" value="1"/>
</dbReference>
<dbReference type="InterPro" id="IPR008145">
    <property type="entry name" value="GK/Ca_channel_bsu"/>
</dbReference>
<dbReference type="NCBIfam" id="TIGR03263">
    <property type="entry name" value="guanyl_kin"/>
    <property type="match status" value="1"/>
</dbReference>
<dbReference type="GO" id="GO:0004385">
    <property type="term" value="F:GMP kinase activity"/>
    <property type="evidence" value="ECO:0007669"/>
    <property type="project" value="UniProtKB-EC"/>
</dbReference>
<keyword evidence="4" id="KW-0547">Nucleotide-binding</keyword>
<dbReference type="GO" id="GO:0005524">
    <property type="term" value="F:ATP binding"/>
    <property type="evidence" value="ECO:0007669"/>
    <property type="project" value="UniProtKB-KW"/>
</dbReference>
<sequence length="218" mass="24984">MFLTRGLNALRLGMRLGYCTMLHKGPRPLVLCGPSGSGKSTLIKKMFDEFPDEFGFSISHTTRQPRPGEIDGKHYYFTTKEKMKDQIDRGEFIESAVFSNNMYGTSKKAVEDVTNLGKICVLDIDMQGVKKIKNTNLDPLFVFIKPPSIEELERRLIARKTETEESLKHRLSIAVEEMKYGETPGNFHMVIVNDNFTEAYNDLKEFVLEELKRFKNGM</sequence>
<evidence type="ECO:0000256" key="4">
    <source>
        <dbReference type="ARBA" id="ARBA00022741"/>
    </source>
</evidence>
<comment type="similarity">
    <text evidence="1">Belongs to the guanylate kinase family.</text>
</comment>
<evidence type="ECO:0000256" key="2">
    <source>
        <dbReference type="ARBA" id="ARBA00012961"/>
    </source>
</evidence>
<evidence type="ECO:0000256" key="1">
    <source>
        <dbReference type="ARBA" id="ARBA00005790"/>
    </source>
</evidence>
<organism evidence="8 9">
    <name type="scientific">Aphidius gifuensis</name>
    <name type="common">Parasitoid wasp</name>
    <dbReference type="NCBI Taxonomy" id="684658"/>
    <lineage>
        <taxon>Eukaryota</taxon>
        <taxon>Metazoa</taxon>
        <taxon>Ecdysozoa</taxon>
        <taxon>Arthropoda</taxon>
        <taxon>Hexapoda</taxon>
        <taxon>Insecta</taxon>
        <taxon>Pterygota</taxon>
        <taxon>Neoptera</taxon>
        <taxon>Endopterygota</taxon>
        <taxon>Hymenoptera</taxon>
        <taxon>Apocrita</taxon>
        <taxon>Ichneumonoidea</taxon>
        <taxon>Braconidae</taxon>
        <taxon>Aphidiinae</taxon>
        <taxon>Aphidius</taxon>
    </lineage>
</organism>
<dbReference type="SUPFAM" id="SSF52540">
    <property type="entry name" value="P-loop containing nucleoside triphosphate hydrolases"/>
    <property type="match status" value="1"/>
</dbReference>
<dbReference type="FunFam" id="3.40.50.300:FF:000776">
    <property type="entry name" value="Guanylate kinase 2"/>
    <property type="match status" value="1"/>
</dbReference>
<feature type="domain" description="Guanylate kinase-like" evidence="7">
    <location>
        <begin position="26"/>
        <end position="208"/>
    </location>
</feature>
<comment type="caution">
    <text evidence="8">The sequence shown here is derived from an EMBL/GenBank/DDBJ whole genome shotgun (WGS) entry which is preliminary data.</text>
</comment>
<gene>
    <name evidence="8" type="ORF">HCN44_011098</name>
</gene>
<keyword evidence="5" id="KW-0418">Kinase</keyword>
<evidence type="ECO:0000256" key="5">
    <source>
        <dbReference type="ARBA" id="ARBA00022777"/>
    </source>
</evidence>
<dbReference type="InterPro" id="IPR020590">
    <property type="entry name" value="Guanylate_kinase_CS"/>
</dbReference>
<reference evidence="8 9" key="1">
    <citation type="submission" date="2020-08" db="EMBL/GenBank/DDBJ databases">
        <title>Aphidius gifuensis genome sequencing and assembly.</title>
        <authorList>
            <person name="Du Z."/>
        </authorList>
    </citation>
    <scope>NUCLEOTIDE SEQUENCE [LARGE SCALE GENOMIC DNA]</scope>
    <source>
        <strain evidence="8">YNYX2018</strain>
        <tissue evidence="8">Adults</tissue>
    </source>
</reference>
<accession>A0A835CSD7</accession>
<evidence type="ECO:0000313" key="8">
    <source>
        <dbReference type="EMBL" id="KAF7993829.1"/>
    </source>
</evidence>
<dbReference type="EMBL" id="JACMRX010000003">
    <property type="protein sequence ID" value="KAF7993829.1"/>
    <property type="molecule type" value="Genomic_DNA"/>
</dbReference>
<evidence type="ECO:0000256" key="3">
    <source>
        <dbReference type="ARBA" id="ARBA00022679"/>
    </source>
</evidence>
<name>A0A835CSD7_APHGI</name>
<dbReference type="Gene3D" id="3.40.50.300">
    <property type="entry name" value="P-loop containing nucleotide triphosphate hydrolases"/>
    <property type="match status" value="1"/>
</dbReference>
<dbReference type="AlphaFoldDB" id="A0A835CSD7"/>
<evidence type="ECO:0000313" key="9">
    <source>
        <dbReference type="Proteomes" id="UP000639338"/>
    </source>
</evidence>
<dbReference type="InterPro" id="IPR017665">
    <property type="entry name" value="Guanylate_kinase"/>
</dbReference>